<name>A0AAW1MBU0_POPJA</name>
<accession>A0AAW1MBU0</accession>
<gene>
    <name evidence="1" type="ORF">QE152_g8466</name>
</gene>
<sequence>MIISSTMFPHPKRHKVTKATQLEYRKVLCEDEKRREYAEEIKIQIEKENIEGKSIDESWEHIRASIEESAKKRIGRKRNEESWEHIRASIEESAKKRIGRKRNEALGTYKG</sequence>
<dbReference type="EMBL" id="JASPKY010000067">
    <property type="protein sequence ID" value="KAK9743677.1"/>
    <property type="molecule type" value="Genomic_DNA"/>
</dbReference>
<evidence type="ECO:0000313" key="2">
    <source>
        <dbReference type="Proteomes" id="UP001458880"/>
    </source>
</evidence>
<proteinExistence type="predicted"/>
<protein>
    <submittedName>
        <fullName evidence="1">Uncharacterized protein</fullName>
    </submittedName>
</protein>
<reference evidence="1 2" key="1">
    <citation type="journal article" date="2024" name="BMC Genomics">
        <title>De novo assembly and annotation of Popillia japonica's genome with initial clues to its potential as an invasive pest.</title>
        <authorList>
            <person name="Cucini C."/>
            <person name="Boschi S."/>
            <person name="Funari R."/>
            <person name="Cardaioli E."/>
            <person name="Iannotti N."/>
            <person name="Marturano G."/>
            <person name="Paoli F."/>
            <person name="Bruttini M."/>
            <person name="Carapelli A."/>
            <person name="Frati F."/>
            <person name="Nardi F."/>
        </authorList>
    </citation>
    <scope>NUCLEOTIDE SEQUENCE [LARGE SCALE GENOMIC DNA]</scope>
    <source>
        <strain evidence="1">DMR45628</strain>
    </source>
</reference>
<organism evidence="1 2">
    <name type="scientific">Popillia japonica</name>
    <name type="common">Japanese beetle</name>
    <dbReference type="NCBI Taxonomy" id="7064"/>
    <lineage>
        <taxon>Eukaryota</taxon>
        <taxon>Metazoa</taxon>
        <taxon>Ecdysozoa</taxon>
        <taxon>Arthropoda</taxon>
        <taxon>Hexapoda</taxon>
        <taxon>Insecta</taxon>
        <taxon>Pterygota</taxon>
        <taxon>Neoptera</taxon>
        <taxon>Endopterygota</taxon>
        <taxon>Coleoptera</taxon>
        <taxon>Polyphaga</taxon>
        <taxon>Scarabaeiformia</taxon>
        <taxon>Scarabaeidae</taxon>
        <taxon>Rutelinae</taxon>
        <taxon>Popillia</taxon>
    </lineage>
</organism>
<comment type="caution">
    <text evidence="1">The sequence shown here is derived from an EMBL/GenBank/DDBJ whole genome shotgun (WGS) entry which is preliminary data.</text>
</comment>
<keyword evidence="2" id="KW-1185">Reference proteome</keyword>
<evidence type="ECO:0000313" key="1">
    <source>
        <dbReference type="EMBL" id="KAK9743677.1"/>
    </source>
</evidence>
<dbReference type="Proteomes" id="UP001458880">
    <property type="component" value="Unassembled WGS sequence"/>
</dbReference>
<dbReference type="AlphaFoldDB" id="A0AAW1MBU0"/>